<proteinExistence type="predicted"/>
<feature type="signal peptide" evidence="1">
    <location>
        <begin position="1"/>
        <end position="23"/>
    </location>
</feature>
<dbReference type="InterPro" id="IPR011652">
    <property type="entry name" value="MORN_2"/>
</dbReference>
<dbReference type="EMBL" id="BAABJW010000001">
    <property type="protein sequence ID" value="GAA4801520.1"/>
    <property type="molecule type" value="Genomic_DNA"/>
</dbReference>
<evidence type="ECO:0000313" key="3">
    <source>
        <dbReference type="Proteomes" id="UP001501433"/>
    </source>
</evidence>
<evidence type="ECO:0000313" key="2">
    <source>
        <dbReference type="EMBL" id="GAA4801520.1"/>
    </source>
</evidence>
<dbReference type="SUPFAM" id="SSF82185">
    <property type="entry name" value="Histone H3 K4-specific methyltransferase SET7/9 N-terminal domain"/>
    <property type="match status" value="1"/>
</dbReference>
<evidence type="ECO:0000256" key="1">
    <source>
        <dbReference type="SAM" id="SignalP"/>
    </source>
</evidence>
<dbReference type="Pfam" id="PF07661">
    <property type="entry name" value="MORN_2"/>
    <property type="match status" value="3"/>
</dbReference>
<protein>
    <recommendedName>
        <fullName evidence="4">Toxin-antitoxin system YwqK family antitoxin</fullName>
    </recommendedName>
</protein>
<name>A0ABP9BXL5_9FLAO</name>
<reference evidence="3" key="1">
    <citation type="journal article" date="2019" name="Int. J. Syst. Evol. Microbiol.">
        <title>The Global Catalogue of Microorganisms (GCM) 10K type strain sequencing project: providing services to taxonomists for standard genome sequencing and annotation.</title>
        <authorList>
            <consortium name="The Broad Institute Genomics Platform"/>
            <consortium name="The Broad Institute Genome Sequencing Center for Infectious Disease"/>
            <person name="Wu L."/>
            <person name="Ma J."/>
        </authorList>
    </citation>
    <scope>NUCLEOTIDE SEQUENCE [LARGE SCALE GENOMIC DNA]</scope>
    <source>
        <strain evidence="3">JCM 18325</strain>
    </source>
</reference>
<keyword evidence="3" id="KW-1185">Reference proteome</keyword>
<dbReference type="Gene3D" id="3.90.930.1">
    <property type="match status" value="2"/>
</dbReference>
<keyword evidence="1" id="KW-0732">Signal</keyword>
<comment type="caution">
    <text evidence="2">The sequence shown here is derived from an EMBL/GenBank/DDBJ whole genome shotgun (WGS) entry which is preliminary data.</text>
</comment>
<gene>
    <name evidence="2" type="ORF">GCM10023330_04270</name>
</gene>
<organism evidence="2 3">
    <name type="scientific">Litoribaculum gwangyangense</name>
    <dbReference type="NCBI Taxonomy" id="1130722"/>
    <lineage>
        <taxon>Bacteria</taxon>
        <taxon>Pseudomonadati</taxon>
        <taxon>Bacteroidota</taxon>
        <taxon>Flavobacteriia</taxon>
        <taxon>Flavobacteriales</taxon>
        <taxon>Flavobacteriaceae</taxon>
        <taxon>Litoribaculum</taxon>
    </lineage>
</organism>
<dbReference type="PROSITE" id="PS51257">
    <property type="entry name" value="PROKAR_LIPOPROTEIN"/>
    <property type="match status" value="1"/>
</dbReference>
<dbReference type="RefSeq" id="WP_345275285.1">
    <property type="nucleotide sequence ID" value="NZ_BAABJW010000001.1"/>
</dbReference>
<sequence length="260" mass="30048">MKLIKNKLSVAILFLAVSIFSCKNKSNTDDSNFKLVERNSYFIDNYDGISVYRDNETRKPLNGYYVVGDKFKKWEEFRVENGILNGPSFVFHNNGEVFSETNYLNGKLDGEEKIYSLSGKLKTLNTYKNGVKYGKSLSYYESGELQSESKIENEKVIESISYDIIGKIESQMFIEDGKKITQYIKNGKVFSESISSTYDNFEAVKFYNEDGSLKLFIQMLVDEENAFIIERNENGEEIKRINLKENPEEALKFRALFGEF</sequence>
<dbReference type="Proteomes" id="UP001501433">
    <property type="component" value="Unassembled WGS sequence"/>
</dbReference>
<feature type="chain" id="PRO_5045676854" description="Toxin-antitoxin system YwqK family antitoxin" evidence="1">
    <location>
        <begin position="24"/>
        <end position="260"/>
    </location>
</feature>
<evidence type="ECO:0008006" key="4">
    <source>
        <dbReference type="Google" id="ProtNLM"/>
    </source>
</evidence>
<accession>A0ABP9BXL5</accession>